<gene>
    <name evidence="1" type="primary">yml6</name>
    <name evidence="1" type="ORF">IWW38_003782</name>
</gene>
<dbReference type="EMBL" id="JANBVB010001104">
    <property type="protein sequence ID" value="KAJ2891077.1"/>
    <property type="molecule type" value="Genomic_DNA"/>
</dbReference>
<keyword evidence="1" id="KW-0687">Ribonucleoprotein</keyword>
<keyword evidence="2" id="KW-1185">Reference proteome</keyword>
<dbReference type="Proteomes" id="UP001139981">
    <property type="component" value="Unassembled WGS sequence"/>
</dbReference>
<reference evidence="1" key="1">
    <citation type="submission" date="2022-07" db="EMBL/GenBank/DDBJ databases">
        <title>Phylogenomic reconstructions and comparative analyses of Kickxellomycotina fungi.</title>
        <authorList>
            <person name="Reynolds N.K."/>
            <person name="Stajich J.E."/>
            <person name="Barry K."/>
            <person name="Grigoriev I.V."/>
            <person name="Crous P."/>
            <person name="Smith M.E."/>
        </authorList>
    </citation>
    <scope>NUCLEOTIDE SEQUENCE</scope>
    <source>
        <strain evidence="1">CBS 190363</strain>
    </source>
</reference>
<evidence type="ECO:0000313" key="2">
    <source>
        <dbReference type="Proteomes" id="UP001139981"/>
    </source>
</evidence>
<keyword evidence="1" id="KW-0689">Ribosomal protein</keyword>
<name>A0ACC1LZT7_9FUNG</name>
<comment type="caution">
    <text evidence="1">The sequence shown here is derived from an EMBL/GenBank/DDBJ whole genome shotgun (WGS) entry which is preliminary data.</text>
</comment>
<feature type="non-terminal residue" evidence="1">
    <location>
        <position position="145"/>
    </location>
</feature>
<proteinExistence type="predicted"/>
<organism evidence="1 2">
    <name type="scientific">Coemansia aciculifera</name>
    <dbReference type="NCBI Taxonomy" id="417176"/>
    <lineage>
        <taxon>Eukaryota</taxon>
        <taxon>Fungi</taxon>
        <taxon>Fungi incertae sedis</taxon>
        <taxon>Zoopagomycota</taxon>
        <taxon>Kickxellomycotina</taxon>
        <taxon>Kickxellomycetes</taxon>
        <taxon>Kickxellales</taxon>
        <taxon>Kickxellaceae</taxon>
        <taxon>Coemansia</taxon>
    </lineage>
</organism>
<sequence>MHTSNAVARFLPVLRQALVVPQAVQIRGLATESKPSEPSVLRPILSKRRIAPSAGEIGTLNWPLPQSVRAVNPFPETIQAWMMDFETNEPVDIIDVQRNVFAAPIRTDLVHRVVTYERNMKRQGTHNSRTRSEVRGSTRKVQPQK</sequence>
<accession>A0ACC1LZT7</accession>
<evidence type="ECO:0000313" key="1">
    <source>
        <dbReference type="EMBL" id="KAJ2891077.1"/>
    </source>
</evidence>
<protein>
    <submittedName>
        <fullName evidence="1">54S ribosomal protein yml6, mitochondrial</fullName>
    </submittedName>
</protein>